<dbReference type="Pfam" id="PF01609">
    <property type="entry name" value="DDE_Tnp_1"/>
    <property type="match status" value="1"/>
</dbReference>
<proteinExistence type="inferred from homology"/>
<sequence>MNKSKNFSGQPIIKQVLNFLDAKDIYRTAKKHNSDRYTKKFTTHEHLVTMIFAVISGCSSLREVSSIMLACEGKINHLGLADFPKRSTLSDANKRRSSEVFADIYAGLYKRYRRFLSDSRTREPAIKNLKIVDSSTITLFSDILKGVGRNPLNGKKKGGIKMHTMINAMEDVPCLIKFSSAATHDHLFLKELDLKRGSYIVFDKGYIDYQQYQKWTLDEIYFVTRQKSNARYTSLEEFDIPDNVDDAVLKDEKITLADKDDNEFYLRRIAFWHQEKRKVYEFITNNYELEADKITDIYKNRWQIETMFKRLKQNFPLKYFLGDNQNAIEIQIWVSLIIQLIMLVIQRKAQRRWAYSNMMSVIRYHLMTYIDLFKFLRDPDSKWEEITTKNIGQLSLFDP</sequence>
<evidence type="ECO:0000313" key="8">
    <source>
        <dbReference type="Proteomes" id="UP000681315"/>
    </source>
</evidence>
<dbReference type="Pfam" id="PF14294">
    <property type="entry name" value="DUF4372"/>
    <property type="match status" value="1"/>
</dbReference>
<evidence type="ECO:0000256" key="1">
    <source>
        <dbReference type="ARBA" id="ARBA00010075"/>
    </source>
</evidence>
<feature type="domain" description="Transposase IS4-like" evidence="5">
    <location>
        <begin position="130"/>
        <end position="338"/>
    </location>
</feature>
<keyword evidence="8" id="KW-1185">Reference proteome</keyword>
<comment type="similarity">
    <text evidence="1">Belongs to the transposase 11 family.</text>
</comment>
<evidence type="ECO:0000259" key="5">
    <source>
        <dbReference type="Pfam" id="PF01609"/>
    </source>
</evidence>
<dbReference type="SUPFAM" id="SSF53098">
    <property type="entry name" value="Ribonuclease H-like"/>
    <property type="match status" value="1"/>
</dbReference>
<feature type="domain" description="DUF4372" evidence="6">
    <location>
        <begin position="9"/>
        <end position="80"/>
    </location>
</feature>
<name>A0ABS3SX74_9FLAO</name>
<organism evidence="7 8">
    <name type="scientific">Gelidibacter pelagius</name>
    <dbReference type="NCBI Taxonomy" id="2819985"/>
    <lineage>
        <taxon>Bacteria</taxon>
        <taxon>Pseudomonadati</taxon>
        <taxon>Bacteroidota</taxon>
        <taxon>Flavobacteriia</taxon>
        <taxon>Flavobacteriales</taxon>
        <taxon>Flavobacteriaceae</taxon>
        <taxon>Gelidibacter</taxon>
    </lineage>
</organism>
<dbReference type="PANTHER" id="PTHR33258">
    <property type="entry name" value="TRANSPOSASE INSL FOR INSERTION SEQUENCE ELEMENT IS186A-RELATED"/>
    <property type="match status" value="1"/>
</dbReference>
<dbReference type="EMBL" id="JAGEVG010000059">
    <property type="protein sequence ID" value="MBO3100323.1"/>
    <property type="molecule type" value="Genomic_DNA"/>
</dbReference>
<gene>
    <name evidence="7" type="ORF">J4051_18800</name>
</gene>
<dbReference type="InterPro" id="IPR025399">
    <property type="entry name" value="DUF4372"/>
</dbReference>
<reference evidence="7 8" key="1">
    <citation type="submission" date="2021-03" db="EMBL/GenBank/DDBJ databases">
        <title>Gelidibacter sp. nov., isolated from costal sediment.</title>
        <authorList>
            <person name="Lun K.-Y."/>
        </authorList>
    </citation>
    <scope>NUCLEOTIDE SEQUENCE [LARGE SCALE GENOMIC DNA]</scope>
    <source>
        <strain evidence="7 8">DF109</strain>
    </source>
</reference>
<dbReference type="InterPro" id="IPR047952">
    <property type="entry name" value="Transpos_IS4"/>
</dbReference>
<evidence type="ECO:0000259" key="6">
    <source>
        <dbReference type="Pfam" id="PF14294"/>
    </source>
</evidence>
<keyword evidence="2" id="KW-0815">Transposition</keyword>
<keyword evidence="4" id="KW-0233">DNA recombination</keyword>
<evidence type="ECO:0000256" key="3">
    <source>
        <dbReference type="ARBA" id="ARBA00023125"/>
    </source>
</evidence>
<evidence type="ECO:0000256" key="4">
    <source>
        <dbReference type="ARBA" id="ARBA00023172"/>
    </source>
</evidence>
<keyword evidence="3" id="KW-0238">DNA-binding</keyword>
<dbReference type="RefSeq" id="WP_208235428.1">
    <property type="nucleotide sequence ID" value="NZ_JAGEVG010000059.1"/>
</dbReference>
<dbReference type="Proteomes" id="UP000681315">
    <property type="component" value="Unassembled WGS sequence"/>
</dbReference>
<evidence type="ECO:0000256" key="2">
    <source>
        <dbReference type="ARBA" id="ARBA00022578"/>
    </source>
</evidence>
<protein>
    <submittedName>
        <fullName evidence="7">IS4 family transposase</fullName>
    </submittedName>
</protein>
<accession>A0ABS3SX74</accession>
<dbReference type="PANTHER" id="PTHR33258:SF1">
    <property type="entry name" value="TRANSPOSASE INSL FOR INSERTION SEQUENCE ELEMENT IS186A-RELATED"/>
    <property type="match status" value="1"/>
</dbReference>
<dbReference type="InterPro" id="IPR012337">
    <property type="entry name" value="RNaseH-like_sf"/>
</dbReference>
<comment type="caution">
    <text evidence="7">The sequence shown here is derived from an EMBL/GenBank/DDBJ whole genome shotgun (WGS) entry which is preliminary data.</text>
</comment>
<dbReference type="NCBIfam" id="NF033592">
    <property type="entry name" value="transpos_IS4_1"/>
    <property type="match status" value="1"/>
</dbReference>
<evidence type="ECO:0000313" key="7">
    <source>
        <dbReference type="EMBL" id="MBO3100323.1"/>
    </source>
</evidence>
<dbReference type="InterPro" id="IPR002559">
    <property type="entry name" value="Transposase_11"/>
</dbReference>